<evidence type="ECO:0000313" key="2">
    <source>
        <dbReference type="Proteomes" id="UP000594943"/>
    </source>
</evidence>
<sequence length="117" mass="12954">MQKIALSSEPASPLRVIGGVDAGGRDIPVANVANRLARERATRRQACGDGRYVSQFIRRQTAHRTSGDWTATRSAGALWPTLGDRQSATVVAHCPWSTTVDFWFAVDFRGWRLLTRN</sequence>
<accession>A0A7T2X271</accession>
<gene>
    <name evidence="1" type="ORF">I6G56_28740</name>
</gene>
<evidence type="ECO:0000313" key="1">
    <source>
        <dbReference type="EMBL" id="QPS48057.1"/>
    </source>
</evidence>
<dbReference type="Proteomes" id="UP000594943">
    <property type="component" value="Chromosome 2"/>
</dbReference>
<dbReference type="RefSeq" id="WP_009916067.1">
    <property type="nucleotide sequence ID" value="NZ_CP065687.1"/>
</dbReference>
<organism evidence="1 2">
    <name type="scientific">Burkholderia humptydooensis</name>
    <dbReference type="NCBI Taxonomy" id="430531"/>
    <lineage>
        <taxon>Bacteria</taxon>
        <taxon>Pseudomonadati</taxon>
        <taxon>Pseudomonadota</taxon>
        <taxon>Betaproteobacteria</taxon>
        <taxon>Burkholderiales</taxon>
        <taxon>Burkholderiaceae</taxon>
        <taxon>Burkholderia</taxon>
        <taxon>pseudomallei group</taxon>
    </lineage>
</organism>
<name>A0A7U4PC19_9BURK</name>
<dbReference type="AlphaFoldDB" id="A0A7U4PC19"/>
<protein>
    <submittedName>
        <fullName evidence="1">Uncharacterized protein</fullName>
    </submittedName>
</protein>
<accession>A0A7U4PC19</accession>
<dbReference type="KEGG" id="bhg:I6G56_28740"/>
<proteinExistence type="predicted"/>
<reference evidence="1 2" key="1">
    <citation type="submission" date="2020-12" db="EMBL/GenBank/DDBJ databases">
        <title>FDA dAtabase for Regulatory Grade micrObial Sequences (FDA-ARGOS): Supporting development and validation of Infectious Disease Dx tests.</title>
        <authorList>
            <person name="Nelson B."/>
            <person name="Plummer A."/>
            <person name="Tallon L."/>
            <person name="Sadzewicz L."/>
            <person name="Zhao X."/>
            <person name="Boylan J."/>
            <person name="Ott S."/>
            <person name="Bowen H."/>
            <person name="Vavikolanu K."/>
            <person name="Mehta A."/>
            <person name="Aluvathingal J."/>
            <person name="Nadendla S."/>
            <person name="Myers T."/>
            <person name="Yan Y."/>
            <person name="Sichtig H."/>
        </authorList>
    </citation>
    <scope>NUCLEOTIDE SEQUENCE [LARGE SCALE GENOMIC DNA]</scope>
    <source>
        <strain evidence="1 2">FDAARGOS_899</strain>
    </source>
</reference>
<dbReference type="EMBL" id="CP065687">
    <property type="protein sequence ID" value="QPS48057.1"/>
    <property type="molecule type" value="Genomic_DNA"/>
</dbReference>